<keyword evidence="1" id="KW-0963">Cytoplasm</keyword>
<dbReference type="Gene3D" id="1.10.1580.10">
    <property type="match status" value="1"/>
</dbReference>
<dbReference type="GO" id="GO:0005829">
    <property type="term" value="C:cytosol"/>
    <property type="evidence" value="ECO:0007669"/>
    <property type="project" value="TreeGrafter"/>
</dbReference>
<sequence length="176" mass="20107">MEGTYGFNIIRPREDEDPDRFPSSEELLMAYGFMRGFMTAHGQPDQSRSARYILKDFVNGKLLYCHPPPHINPEDFQPQHSKFLKTDVDFSELSSTKTGNHKIKRIENVVDKNFFHQANVRALSKGVQSVMGYKVGSGPVPPPKAGSEMVEGKPWKKHGNKNKKEKVRRLNRHLEA</sequence>
<dbReference type="GO" id="GO:0005525">
    <property type="term" value="F:GTP binding"/>
    <property type="evidence" value="ECO:0007669"/>
    <property type="project" value="UniProtKB-KW"/>
</dbReference>
<dbReference type="PANTHER" id="PTHR45709:SF2">
    <property type="entry name" value="LARGE SUBUNIT GTPASE 1 HOMOLOG"/>
    <property type="match status" value="1"/>
</dbReference>
<dbReference type="PANTHER" id="PTHR45709">
    <property type="entry name" value="LARGE SUBUNIT GTPASE 1 HOMOLOG-RELATED"/>
    <property type="match status" value="1"/>
</dbReference>
<proteinExistence type="predicted"/>
<dbReference type="InterPro" id="IPR023179">
    <property type="entry name" value="GTP-bd_ortho_bundle_sf"/>
</dbReference>
<feature type="region of interest" description="Disordered" evidence="5">
    <location>
        <begin position="137"/>
        <end position="176"/>
    </location>
</feature>
<evidence type="ECO:0000256" key="2">
    <source>
        <dbReference type="ARBA" id="ARBA00022741"/>
    </source>
</evidence>
<name>A0AAN8AP36_ELEMC</name>
<comment type="caution">
    <text evidence="6">The sequence shown here is derived from an EMBL/GenBank/DDBJ whole genome shotgun (WGS) entry which is preliminary data.</text>
</comment>
<dbReference type="AlphaFoldDB" id="A0AAN8AP36"/>
<accession>A0AAN8AP36</accession>
<evidence type="ECO:0000256" key="5">
    <source>
        <dbReference type="SAM" id="MobiDB-lite"/>
    </source>
</evidence>
<feature type="region of interest" description="Disordered" evidence="5">
    <location>
        <begin position="1"/>
        <end position="21"/>
    </location>
</feature>
<feature type="compositionally biased region" description="Basic residues" evidence="5">
    <location>
        <begin position="155"/>
        <end position="176"/>
    </location>
</feature>
<keyword evidence="7" id="KW-1185">Reference proteome</keyword>
<evidence type="ECO:0000256" key="1">
    <source>
        <dbReference type="ARBA" id="ARBA00022490"/>
    </source>
</evidence>
<dbReference type="InterPro" id="IPR043358">
    <property type="entry name" value="GNL1-like"/>
</dbReference>
<dbReference type="Proteomes" id="UP001346869">
    <property type="component" value="Unassembled WGS sequence"/>
</dbReference>
<organism evidence="6 7">
    <name type="scientific">Eleginops maclovinus</name>
    <name type="common">Patagonian blennie</name>
    <name type="synonym">Eleginus maclovinus</name>
    <dbReference type="NCBI Taxonomy" id="56733"/>
    <lineage>
        <taxon>Eukaryota</taxon>
        <taxon>Metazoa</taxon>
        <taxon>Chordata</taxon>
        <taxon>Craniata</taxon>
        <taxon>Vertebrata</taxon>
        <taxon>Euteleostomi</taxon>
        <taxon>Actinopterygii</taxon>
        <taxon>Neopterygii</taxon>
        <taxon>Teleostei</taxon>
        <taxon>Neoteleostei</taxon>
        <taxon>Acanthomorphata</taxon>
        <taxon>Eupercaria</taxon>
        <taxon>Perciformes</taxon>
        <taxon>Notothenioidei</taxon>
        <taxon>Eleginopidae</taxon>
        <taxon>Eleginops</taxon>
    </lineage>
</organism>
<keyword evidence="4" id="KW-0342">GTP-binding</keyword>
<evidence type="ECO:0000313" key="6">
    <source>
        <dbReference type="EMBL" id="KAK5869816.1"/>
    </source>
</evidence>
<gene>
    <name evidence="6" type="ORF">PBY51_024506</name>
</gene>
<dbReference type="GO" id="GO:0000054">
    <property type="term" value="P:ribosomal subunit export from nucleus"/>
    <property type="evidence" value="ECO:0007669"/>
    <property type="project" value="TreeGrafter"/>
</dbReference>
<keyword evidence="2" id="KW-0547">Nucleotide-binding</keyword>
<reference evidence="6 7" key="1">
    <citation type="journal article" date="2023" name="Genes (Basel)">
        <title>Chromosome-Level Genome Assembly and Circadian Gene Repertoire of the Patagonia Blennie Eleginops maclovinus-The Closest Ancestral Proxy of Antarctic Cryonotothenioids.</title>
        <authorList>
            <person name="Cheng C.C."/>
            <person name="Rivera-Colon A.G."/>
            <person name="Minhas B.F."/>
            <person name="Wilson L."/>
            <person name="Rayamajhi N."/>
            <person name="Vargas-Chacoff L."/>
            <person name="Catchen J.M."/>
        </authorList>
    </citation>
    <scope>NUCLEOTIDE SEQUENCE [LARGE SCALE GENOMIC DNA]</scope>
    <source>
        <strain evidence="6">JMC-PN-2008</strain>
    </source>
</reference>
<evidence type="ECO:0000256" key="4">
    <source>
        <dbReference type="ARBA" id="ARBA00023134"/>
    </source>
</evidence>
<protein>
    <submittedName>
        <fullName evidence="6">Uncharacterized protein</fullName>
    </submittedName>
</protein>
<reference evidence="6 7" key="2">
    <citation type="journal article" date="2023" name="Mol. Biol. Evol.">
        <title>Genomics of Secondarily Temperate Adaptation in the Only Non-Antarctic Icefish.</title>
        <authorList>
            <person name="Rivera-Colon A.G."/>
            <person name="Rayamajhi N."/>
            <person name="Minhas B.F."/>
            <person name="Madrigal G."/>
            <person name="Bilyk K.T."/>
            <person name="Yoon V."/>
            <person name="Hune M."/>
            <person name="Gregory S."/>
            <person name="Cheng C.H.C."/>
            <person name="Catchen J.M."/>
        </authorList>
    </citation>
    <scope>NUCLEOTIDE SEQUENCE [LARGE SCALE GENOMIC DNA]</scope>
    <source>
        <strain evidence="6">JMC-PN-2008</strain>
    </source>
</reference>
<dbReference type="EMBL" id="JAUZQC010000006">
    <property type="protein sequence ID" value="KAK5869816.1"/>
    <property type="molecule type" value="Genomic_DNA"/>
</dbReference>
<feature type="compositionally biased region" description="Basic and acidic residues" evidence="5">
    <location>
        <begin position="11"/>
        <end position="21"/>
    </location>
</feature>
<keyword evidence="3" id="KW-0378">Hydrolase</keyword>
<dbReference type="GO" id="GO:0003924">
    <property type="term" value="F:GTPase activity"/>
    <property type="evidence" value="ECO:0007669"/>
    <property type="project" value="InterPro"/>
</dbReference>
<evidence type="ECO:0000313" key="7">
    <source>
        <dbReference type="Proteomes" id="UP001346869"/>
    </source>
</evidence>
<evidence type="ECO:0000256" key="3">
    <source>
        <dbReference type="ARBA" id="ARBA00022801"/>
    </source>
</evidence>